<protein>
    <submittedName>
        <fullName evidence="1">Uncharacterized protein</fullName>
    </submittedName>
</protein>
<dbReference type="Proteomes" id="UP001060085">
    <property type="component" value="Linkage Group LG06"/>
</dbReference>
<proteinExistence type="predicted"/>
<name>A0ACC0ABQ2_CATRO</name>
<accession>A0ACC0ABQ2</accession>
<evidence type="ECO:0000313" key="1">
    <source>
        <dbReference type="EMBL" id="KAI5657407.1"/>
    </source>
</evidence>
<evidence type="ECO:0000313" key="2">
    <source>
        <dbReference type="Proteomes" id="UP001060085"/>
    </source>
</evidence>
<organism evidence="1 2">
    <name type="scientific">Catharanthus roseus</name>
    <name type="common">Madagascar periwinkle</name>
    <name type="synonym">Vinca rosea</name>
    <dbReference type="NCBI Taxonomy" id="4058"/>
    <lineage>
        <taxon>Eukaryota</taxon>
        <taxon>Viridiplantae</taxon>
        <taxon>Streptophyta</taxon>
        <taxon>Embryophyta</taxon>
        <taxon>Tracheophyta</taxon>
        <taxon>Spermatophyta</taxon>
        <taxon>Magnoliopsida</taxon>
        <taxon>eudicotyledons</taxon>
        <taxon>Gunneridae</taxon>
        <taxon>Pentapetalae</taxon>
        <taxon>asterids</taxon>
        <taxon>lamiids</taxon>
        <taxon>Gentianales</taxon>
        <taxon>Apocynaceae</taxon>
        <taxon>Rauvolfioideae</taxon>
        <taxon>Vinceae</taxon>
        <taxon>Catharanthinae</taxon>
        <taxon>Catharanthus</taxon>
    </lineage>
</organism>
<sequence>MSSSLHDPQNQPTPSFTKKVEICQGEINDAEVPLLNGERRTENYSVLAAILPFLFPAFGGLLYGYDIGATSCAIISIQSPELSGVSWYGLSSVDIGLITSGSLYGALVGSLLAFNIADFLGRRRELVFSALLYICGALVTALAPVFAVMVVGRLIYGLGIGLAMHAAPLYIAETAPCQIRGLLISMKEFFIVIGMLMGYIVGSLLVNTVVGWRYMYGISVPVALIMGIGMWWLPTSPRWILLRAMQGKGKVHDLRETAISCLRRLRGRAIGDSASQQVDEMLSEISHLSEEKEVTIAEMFHGKCLKALTIGAGLVLFQQITGQPSVLYYAPTIFQSAGFSAASEATTASIFLGLLKLIMTGIAVLIVDRVGRRPLLLTGVSGMTVSLFLLGSYYSFFDNIPAVAVVGLLVYVGCYQLSFGPIGWLMISEVFPLRSRGRGMSIAVLVNFGANALVAFAFSPLKELLGAGIVFFIFGGIAVLSLAFIFFVIPETKGLTLEEIEVKIL</sequence>
<comment type="caution">
    <text evidence="1">The sequence shown here is derived from an EMBL/GenBank/DDBJ whole genome shotgun (WGS) entry which is preliminary data.</text>
</comment>
<gene>
    <name evidence="1" type="ORF">M9H77_26200</name>
</gene>
<reference evidence="2" key="1">
    <citation type="journal article" date="2023" name="Nat. Plants">
        <title>Single-cell RNA sequencing provides a high-resolution roadmap for understanding the multicellular compartmentation of specialized metabolism.</title>
        <authorList>
            <person name="Sun S."/>
            <person name="Shen X."/>
            <person name="Li Y."/>
            <person name="Li Y."/>
            <person name="Wang S."/>
            <person name="Li R."/>
            <person name="Zhang H."/>
            <person name="Shen G."/>
            <person name="Guo B."/>
            <person name="Wei J."/>
            <person name="Xu J."/>
            <person name="St-Pierre B."/>
            <person name="Chen S."/>
            <person name="Sun C."/>
        </authorList>
    </citation>
    <scope>NUCLEOTIDE SEQUENCE [LARGE SCALE GENOMIC DNA]</scope>
</reference>
<keyword evidence="2" id="KW-1185">Reference proteome</keyword>
<dbReference type="EMBL" id="CM044706">
    <property type="protein sequence ID" value="KAI5657407.1"/>
    <property type="molecule type" value="Genomic_DNA"/>
</dbReference>